<protein>
    <submittedName>
        <fullName evidence="2">Uncharacterized protein</fullName>
    </submittedName>
</protein>
<gene>
    <name evidence="2" type="ORF">APHIGO_LOCUS633</name>
</gene>
<feature type="compositionally biased region" description="Polar residues" evidence="1">
    <location>
        <begin position="111"/>
        <end position="121"/>
    </location>
</feature>
<evidence type="ECO:0000313" key="3">
    <source>
        <dbReference type="Proteomes" id="UP001154329"/>
    </source>
</evidence>
<name>A0A9P0IJX6_APHGO</name>
<reference evidence="2" key="2">
    <citation type="submission" date="2022-10" db="EMBL/GenBank/DDBJ databases">
        <authorList>
            <consortium name="ENA_rothamsted_submissions"/>
            <consortium name="culmorum"/>
            <person name="King R."/>
        </authorList>
    </citation>
    <scope>NUCLEOTIDE SEQUENCE</scope>
</reference>
<feature type="compositionally biased region" description="Low complexity" evidence="1">
    <location>
        <begin position="122"/>
        <end position="140"/>
    </location>
</feature>
<keyword evidence="3" id="KW-1185">Reference proteome</keyword>
<evidence type="ECO:0000256" key="1">
    <source>
        <dbReference type="SAM" id="MobiDB-lite"/>
    </source>
</evidence>
<sequence length="155" mass="18223">MRMDIQVIRSSYVPKKDIFSVIFPTGHSPELVRPVLHPLPSPHTHTRLSRSSFHLAPSSSSRLTRSLLYYYFYCDSCFHCTPPPPQRGPGEGTRSRRRRRRSGVNRVRFSLFSTRFSFGSSQKKNNQQQQHNYDNNNNKTKTQHTRTTQCRRRKQ</sequence>
<proteinExistence type="predicted"/>
<feature type="compositionally biased region" description="Basic residues" evidence="1">
    <location>
        <begin position="141"/>
        <end position="155"/>
    </location>
</feature>
<dbReference type="Proteomes" id="UP001154329">
    <property type="component" value="Chromosome 1"/>
</dbReference>
<reference evidence="2" key="1">
    <citation type="submission" date="2022-02" db="EMBL/GenBank/DDBJ databases">
        <authorList>
            <person name="King R."/>
        </authorList>
    </citation>
    <scope>NUCLEOTIDE SEQUENCE</scope>
</reference>
<feature type="region of interest" description="Disordered" evidence="1">
    <location>
        <begin position="82"/>
        <end position="155"/>
    </location>
</feature>
<dbReference type="EMBL" id="OU899034">
    <property type="protein sequence ID" value="CAH1708994.1"/>
    <property type="molecule type" value="Genomic_DNA"/>
</dbReference>
<evidence type="ECO:0000313" key="2">
    <source>
        <dbReference type="EMBL" id="CAH1708994.1"/>
    </source>
</evidence>
<accession>A0A9P0IJX6</accession>
<organism evidence="2 3">
    <name type="scientific">Aphis gossypii</name>
    <name type="common">Cotton aphid</name>
    <dbReference type="NCBI Taxonomy" id="80765"/>
    <lineage>
        <taxon>Eukaryota</taxon>
        <taxon>Metazoa</taxon>
        <taxon>Ecdysozoa</taxon>
        <taxon>Arthropoda</taxon>
        <taxon>Hexapoda</taxon>
        <taxon>Insecta</taxon>
        <taxon>Pterygota</taxon>
        <taxon>Neoptera</taxon>
        <taxon>Paraneoptera</taxon>
        <taxon>Hemiptera</taxon>
        <taxon>Sternorrhyncha</taxon>
        <taxon>Aphidomorpha</taxon>
        <taxon>Aphidoidea</taxon>
        <taxon>Aphididae</taxon>
        <taxon>Aphidini</taxon>
        <taxon>Aphis</taxon>
        <taxon>Aphis</taxon>
    </lineage>
</organism>
<dbReference type="AlphaFoldDB" id="A0A9P0IJX6"/>